<sequence>MTVQRIERAEVAARAVAILGLDHEVIDLLSTEALCASLRRTASFLCPASPRQIVDTVMNALAPLAEDLDRDTVVEALDALLMSGDLLELRQPGERTRLLFLGPPSFVEKQPGEYMLLGVRPRNIALVDQVAEDVEVIHDGHTRSVLLDPTTGQETLIAAGLHRISKEQWTKAPRIEPAAQVLDHLRKQFAAERAPGVVTGLTIIDPSRPMHFYKGRWNEPAEEHTGIFTGRRPQAYGAPIWCAIEMAGGVPQSVLDLPVNSSIAPGWDEARRIQAALDAERGTPQTFRRRRDGSPTGGTFLDFFAPLPTWAERYLAISGWSAPKGPKSLFTYCLPAGAIDDAEQFLSNSLWMTSIKEDQ</sequence>
<dbReference type="Proteomes" id="UP000285376">
    <property type="component" value="Unassembled WGS sequence"/>
</dbReference>
<reference evidence="1 2" key="1">
    <citation type="submission" date="2018-08" db="EMBL/GenBank/DDBJ databases">
        <title>Whole genome sequence analysis of Dermacoccus abyssi bacteria isolated from Deep Mariana trench Micromonospora spp reveals genes involved in the environmental adaptation and production of secondary metabolites.</title>
        <authorList>
            <person name="Abdel-Mageed W.M."/>
            <person name="Lehri B."/>
            <person name="Nouioui I."/>
            <person name="Goodfellow I."/>
            <person name="Jaspars M."/>
            <person name="Karlyshev A."/>
        </authorList>
    </citation>
    <scope>NUCLEOTIDE SEQUENCE [LARGE SCALE GENOMIC DNA]</scope>
    <source>
        <strain evidence="1 2">MT1.1</strain>
    </source>
</reference>
<accession>A0A417Z2S2</accession>
<name>A0A417Z2S2_9MICO</name>
<gene>
    <name evidence="1" type="ORF">D1832_10455</name>
</gene>
<protein>
    <submittedName>
        <fullName evidence="1">Uncharacterized protein</fullName>
    </submittedName>
</protein>
<dbReference type="EMBL" id="QWLM01000012">
    <property type="protein sequence ID" value="RHW44929.1"/>
    <property type="molecule type" value="Genomic_DNA"/>
</dbReference>
<comment type="caution">
    <text evidence="1">The sequence shown here is derived from an EMBL/GenBank/DDBJ whole genome shotgun (WGS) entry which is preliminary data.</text>
</comment>
<evidence type="ECO:0000313" key="1">
    <source>
        <dbReference type="EMBL" id="RHW44929.1"/>
    </source>
</evidence>
<organism evidence="1 2">
    <name type="scientific">Dermacoccus abyssi</name>
    <dbReference type="NCBI Taxonomy" id="322596"/>
    <lineage>
        <taxon>Bacteria</taxon>
        <taxon>Bacillati</taxon>
        <taxon>Actinomycetota</taxon>
        <taxon>Actinomycetes</taxon>
        <taxon>Micrococcales</taxon>
        <taxon>Dermacoccaceae</taxon>
        <taxon>Dermacoccus</taxon>
    </lineage>
</organism>
<dbReference type="AlphaFoldDB" id="A0A417Z2S2"/>
<dbReference type="RefSeq" id="WP_118913884.1">
    <property type="nucleotide sequence ID" value="NZ_CBCRVH010000013.1"/>
</dbReference>
<evidence type="ECO:0000313" key="2">
    <source>
        <dbReference type="Proteomes" id="UP000285376"/>
    </source>
</evidence>
<proteinExistence type="predicted"/>